<evidence type="ECO:0000313" key="6">
    <source>
        <dbReference type="Proteomes" id="UP000199707"/>
    </source>
</evidence>
<dbReference type="SMART" id="SM00421">
    <property type="entry name" value="HTH_LUXR"/>
    <property type="match status" value="1"/>
</dbReference>
<proteinExistence type="predicted"/>
<evidence type="ECO:0000259" key="3">
    <source>
        <dbReference type="PROSITE" id="PS50043"/>
    </source>
</evidence>
<dbReference type="InterPro" id="IPR000792">
    <property type="entry name" value="Tscrpt_reg_LuxR_C"/>
</dbReference>
<feature type="modified residue" description="4-aspartylphosphate" evidence="2">
    <location>
        <position position="68"/>
    </location>
</feature>
<dbReference type="Pfam" id="PF00196">
    <property type="entry name" value="GerE"/>
    <property type="match status" value="1"/>
</dbReference>
<dbReference type="STRING" id="1502745.SAMN02799620_00961"/>
<name>A0A1G4VJ20_9MYCO</name>
<evidence type="ECO:0000256" key="1">
    <source>
        <dbReference type="ARBA" id="ARBA00023125"/>
    </source>
</evidence>
<dbReference type="GO" id="GO:0000160">
    <property type="term" value="P:phosphorelay signal transduction system"/>
    <property type="evidence" value="ECO:0007669"/>
    <property type="project" value="InterPro"/>
</dbReference>
<organism evidence="5 6">
    <name type="scientific">Mycolicibacterium fluoranthenivorans</name>
    <dbReference type="NCBI Taxonomy" id="258505"/>
    <lineage>
        <taxon>Bacteria</taxon>
        <taxon>Bacillati</taxon>
        <taxon>Actinomycetota</taxon>
        <taxon>Actinomycetes</taxon>
        <taxon>Mycobacteriales</taxon>
        <taxon>Mycobacteriaceae</taxon>
        <taxon>Mycolicibacterium</taxon>
    </lineage>
</organism>
<dbReference type="AlphaFoldDB" id="A0A1G4VJ20"/>
<evidence type="ECO:0000256" key="2">
    <source>
        <dbReference type="PROSITE-ProRule" id="PRU00169"/>
    </source>
</evidence>
<reference evidence="6" key="1">
    <citation type="submission" date="2016-10" db="EMBL/GenBank/DDBJ databases">
        <authorList>
            <person name="Varghese N."/>
            <person name="Submissions S."/>
        </authorList>
    </citation>
    <scope>NUCLEOTIDE SEQUENCE [LARGE SCALE GENOMIC DNA]</scope>
    <source>
        <strain evidence="6">UNC267MFSha1.1M11</strain>
    </source>
</reference>
<feature type="domain" description="HTH luxR-type" evidence="3">
    <location>
        <begin position="159"/>
        <end position="224"/>
    </location>
</feature>
<protein>
    <submittedName>
        <fullName evidence="5">DNA-binding response regulator, NarL/FixJ family, contains REC and HTH domains</fullName>
    </submittedName>
</protein>
<dbReference type="InterPro" id="IPR016032">
    <property type="entry name" value="Sig_transdc_resp-reg_C-effctor"/>
</dbReference>
<keyword evidence="1 5" id="KW-0238">DNA-binding</keyword>
<dbReference type="SUPFAM" id="SSF52172">
    <property type="entry name" value="CheY-like"/>
    <property type="match status" value="1"/>
</dbReference>
<dbReference type="EMBL" id="FMUB01000002">
    <property type="protein sequence ID" value="SCX07023.1"/>
    <property type="molecule type" value="Genomic_DNA"/>
</dbReference>
<dbReference type="Proteomes" id="UP000199707">
    <property type="component" value="Unassembled WGS sequence"/>
</dbReference>
<dbReference type="InterPro" id="IPR011006">
    <property type="entry name" value="CheY-like_superfamily"/>
</dbReference>
<dbReference type="InterPro" id="IPR001789">
    <property type="entry name" value="Sig_transdc_resp-reg_receiver"/>
</dbReference>
<dbReference type="PROSITE" id="PS50110">
    <property type="entry name" value="RESPONSE_REGULATORY"/>
    <property type="match status" value="1"/>
</dbReference>
<keyword evidence="2" id="KW-0597">Phosphoprotein</keyword>
<dbReference type="PRINTS" id="PR00038">
    <property type="entry name" value="HTHLUXR"/>
</dbReference>
<feature type="domain" description="Response regulatory" evidence="4">
    <location>
        <begin position="18"/>
        <end position="132"/>
    </location>
</feature>
<dbReference type="InterPro" id="IPR039420">
    <property type="entry name" value="WalR-like"/>
</dbReference>
<dbReference type="PROSITE" id="PS50043">
    <property type="entry name" value="HTH_LUXR_2"/>
    <property type="match status" value="1"/>
</dbReference>
<dbReference type="SMART" id="SM00448">
    <property type="entry name" value="REC"/>
    <property type="match status" value="1"/>
</dbReference>
<dbReference type="Gene3D" id="3.40.50.2300">
    <property type="match status" value="1"/>
</dbReference>
<dbReference type="PROSITE" id="PS00622">
    <property type="entry name" value="HTH_LUXR_1"/>
    <property type="match status" value="1"/>
</dbReference>
<dbReference type="SUPFAM" id="SSF46894">
    <property type="entry name" value="C-terminal effector domain of the bipartite response regulators"/>
    <property type="match status" value="1"/>
</dbReference>
<dbReference type="GO" id="GO:0006355">
    <property type="term" value="P:regulation of DNA-templated transcription"/>
    <property type="evidence" value="ECO:0007669"/>
    <property type="project" value="InterPro"/>
</dbReference>
<dbReference type="CDD" id="cd06170">
    <property type="entry name" value="LuxR_C_like"/>
    <property type="match status" value="1"/>
</dbReference>
<evidence type="ECO:0000313" key="5">
    <source>
        <dbReference type="EMBL" id="SCX07023.1"/>
    </source>
</evidence>
<gene>
    <name evidence="5" type="ORF">SAMN02799620_00961</name>
</gene>
<dbReference type="PANTHER" id="PTHR43214">
    <property type="entry name" value="TWO-COMPONENT RESPONSE REGULATOR"/>
    <property type="match status" value="1"/>
</dbReference>
<sequence>MELHREAVDDVGLLCGAKVLIVDDCTLYRDYLAAVVVSHGAVVTGVAWDCSSLLACVDATTPGVILVDMRTRDSEMLLRRALQSSPAAGVVVLGVSGDDESEIVRCAEAGVAGYHLRAEALDDLIVVIRKVAAGEFLCSPVISAILLHRLSSLASQRQKPGRDLVLTAREIQILSMLEVGLSNQEIAARLCIAVHTVKNHVHSLLTKLGVSSRAQAAALARTILPDENPI</sequence>
<dbReference type="GO" id="GO:0003677">
    <property type="term" value="F:DNA binding"/>
    <property type="evidence" value="ECO:0007669"/>
    <property type="project" value="UniProtKB-KW"/>
</dbReference>
<accession>A0A1G4VJ20</accession>
<evidence type="ECO:0000259" key="4">
    <source>
        <dbReference type="PROSITE" id="PS50110"/>
    </source>
</evidence>